<reference evidence="1 2" key="1">
    <citation type="submission" date="2018-02" db="EMBL/GenBank/DDBJ databases">
        <title>Comparative analysis of genomes of three Brevibacillus laterosporus strains producers of potent antimicrobials isolated from silage.</title>
        <authorList>
            <person name="Kojic M."/>
            <person name="Miljkovic M."/>
            <person name="Studholme D."/>
            <person name="Filipic B."/>
        </authorList>
    </citation>
    <scope>NUCLEOTIDE SEQUENCE [LARGE SCALE GENOMIC DNA]</scope>
    <source>
        <strain evidence="1 2">BGSP11</strain>
    </source>
</reference>
<organism evidence="1 2">
    <name type="scientific">Brevibacillus laterosporus</name>
    <name type="common">Bacillus laterosporus</name>
    <dbReference type="NCBI Taxonomy" id="1465"/>
    <lineage>
        <taxon>Bacteria</taxon>
        <taxon>Bacillati</taxon>
        <taxon>Bacillota</taxon>
        <taxon>Bacilli</taxon>
        <taxon>Bacillales</taxon>
        <taxon>Paenibacillaceae</taxon>
        <taxon>Brevibacillus</taxon>
    </lineage>
</organism>
<dbReference type="Proteomes" id="UP000239759">
    <property type="component" value="Unassembled WGS sequence"/>
</dbReference>
<accession>A0AAP8U4W8</accession>
<dbReference type="AlphaFoldDB" id="A0AAP8U4W8"/>
<dbReference type="EMBL" id="PRKQ01000017">
    <property type="protein sequence ID" value="PPA98016.1"/>
    <property type="molecule type" value="Genomic_DNA"/>
</dbReference>
<evidence type="ECO:0000313" key="2">
    <source>
        <dbReference type="Proteomes" id="UP000239759"/>
    </source>
</evidence>
<proteinExistence type="predicted"/>
<protein>
    <submittedName>
        <fullName evidence="1">Uncharacterized protein</fullName>
    </submittedName>
</protein>
<gene>
    <name evidence="1" type="ORF">C4A77_14410</name>
</gene>
<comment type="caution">
    <text evidence="1">The sequence shown here is derived from an EMBL/GenBank/DDBJ whole genome shotgun (WGS) entry which is preliminary data.</text>
</comment>
<sequence>MIKKNLLENNFKKDCQFRTNCYILIYIKDYCYNTDLSQDKEDGRWTATNAMEMAKMTARIVREKVIHTKEITAFLAKDMVA</sequence>
<evidence type="ECO:0000313" key="1">
    <source>
        <dbReference type="EMBL" id="PPA98016.1"/>
    </source>
</evidence>
<name>A0AAP8U4W8_BRELA</name>